<gene>
    <name evidence="5" type="primary">AVEN_194472_1</name>
    <name evidence="5" type="ORF">CEXT_578412</name>
</gene>
<dbReference type="Proteomes" id="UP001054945">
    <property type="component" value="Unassembled WGS sequence"/>
</dbReference>
<accession>A0AAV4W9L5</accession>
<evidence type="ECO:0000256" key="1">
    <source>
        <dbReference type="ARBA" id="ARBA00022999"/>
    </source>
</evidence>
<name>A0AAV4W9L5_CAEEX</name>
<dbReference type="InterPro" id="IPR000980">
    <property type="entry name" value="SH2"/>
</dbReference>
<evidence type="ECO:0000256" key="3">
    <source>
        <dbReference type="SAM" id="MobiDB-lite"/>
    </source>
</evidence>
<dbReference type="PANTHER" id="PTHR14098">
    <property type="entry name" value="SH2 DOMAIN CONTAINING PROTEIN"/>
    <property type="match status" value="1"/>
</dbReference>
<proteinExistence type="predicted"/>
<dbReference type="InterPro" id="IPR051751">
    <property type="entry name" value="Immunoreceptor_sig_adapters"/>
</dbReference>
<dbReference type="InterPro" id="IPR036860">
    <property type="entry name" value="SH2_dom_sf"/>
</dbReference>
<feature type="compositionally biased region" description="Polar residues" evidence="3">
    <location>
        <begin position="206"/>
        <end position="222"/>
    </location>
</feature>
<evidence type="ECO:0000313" key="5">
    <source>
        <dbReference type="EMBL" id="GIY78303.1"/>
    </source>
</evidence>
<dbReference type="GO" id="GO:0035556">
    <property type="term" value="P:intracellular signal transduction"/>
    <property type="evidence" value="ECO:0007669"/>
    <property type="project" value="TreeGrafter"/>
</dbReference>
<feature type="compositionally biased region" description="Polar residues" evidence="3">
    <location>
        <begin position="1"/>
        <end position="35"/>
    </location>
</feature>
<dbReference type="GO" id="GO:0007169">
    <property type="term" value="P:cell surface receptor protein tyrosine kinase signaling pathway"/>
    <property type="evidence" value="ECO:0007669"/>
    <property type="project" value="TreeGrafter"/>
</dbReference>
<dbReference type="Gene3D" id="3.30.505.10">
    <property type="entry name" value="SH2 domain"/>
    <property type="match status" value="1"/>
</dbReference>
<feature type="region of interest" description="Disordered" evidence="3">
    <location>
        <begin position="204"/>
        <end position="245"/>
    </location>
</feature>
<dbReference type="Pfam" id="PF00017">
    <property type="entry name" value="SH2"/>
    <property type="match status" value="1"/>
</dbReference>
<dbReference type="PROSITE" id="PS50001">
    <property type="entry name" value="SH2"/>
    <property type="match status" value="1"/>
</dbReference>
<protein>
    <submittedName>
        <fullName evidence="5">SH2 domain-containing protein</fullName>
    </submittedName>
</protein>
<feature type="domain" description="SH2" evidence="4">
    <location>
        <begin position="518"/>
        <end position="585"/>
    </location>
</feature>
<dbReference type="EMBL" id="BPLR01015739">
    <property type="protein sequence ID" value="GIY78303.1"/>
    <property type="molecule type" value="Genomic_DNA"/>
</dbReference>
<comment type="caution">
    <text evidence="5">The sequence shown here is derived from an EMBL/GenBank/DDBJ whole genome shotgun (WGS) entry which is preliminary data.</text>
</comment>
<dbReference type="PANTHER" id="PTHR14098:SF14">
    <property type="entry name" value="SH2 DOMAIN-CONTAINING PROTEIN"/>
    <property type="match status" value="1"/>
</dbReference>
<dbReference type="AlphaFoldDB" id="A0AAV4W9L5"/>
<feature type="region of interest" description="Disordered" evidence="3">
    <location>
        <begin position="1"/>
        <end position="44"/>
    </location>
</feature>
<dbReference type="GO" id="GO:0005737">
    <property type="term" value="C:cytoplasm"/>
    <property type="evidence" value="ECO:0007669"/>
    <property type="project" value="UniProtKB-ARBA"/>
</dbReference>
<dbReference type="SMART" id="SM00252">
    <property type="entry name" value="SH2"/>
    <property type="match status" value="1"/>
</dbReference>
<keyword evidence="1 2" id="KW-0727">SH2 domain</keyword>
<keyword evidence="6" id="KW-1185">Reference proteome</keyword>
<dbReference type="SUPFAM" id="SSF55550">
    <property type="entry name" value="SH2 domain"/>
    <property type="match status" value="1"/>
</dbReference>
<organism evidence="5 6">
    <name type="scientific">Caerostris extrusa</name>
    <name type="common">Bark spider</name>
    <name type="synonym">Caerostris bankana</name>
    <dbReference type="NCBI Taxonomy" id="172846"/>
    <lineage>
        <taxon>Eukaryota</taxon>
        <taxon>Metazoa</taxon>
        <taxon>Ecdysozoa</taxon>
        <taxon>Arthropoda</taxon>
        <taxon>Chelicerata</taxon>
        <taxon>Arachnida</taxon>
        <taxon>Araneae</taxon>
        <taxon>Araneomorphae</taxon>
        <taxon>Entelegynae</taxon>
        <taxon>Araneoidea</taxon>
        <taxon>Araneidae</taxon>
        <taxon>Caerostris</taxon>
    </lineage>
</organism>
<sequence length="585" mass="66187">MVRQPSDSDNLSPNQVVNNMQQRKQGLTNETASKNTPRKLKPEAFNFLNKLSKSKEPSTKSEENGMNANKIRKHLMPTAFPMLKTYVKLKWDIFLLQLPDPNSNELSNNTSIESHSESMSGNYETINENVASGVSNDTRSQDYNSIIDETVKPPLPSRPPPVFKYPVGTFSNPNSVPSEDVIQNTQPPELPRSLPARSKIMHSVSAPESSLGNVNIPENRTSYPDKKRQPTARPIHNKPFRPLPSLPIATVEKTETSVPQPDMLPFQYPRPILDTLKTSEVIPYEASIIPGTSNSTAMQSMYPTEELMLNETRYHHTANNSVIQEEVFLTPQQRLAQIITNQSSVTKDVLVSQHRITSAIASRIAKSQNIIDPKEKKTDEPSHIIPQEQQDTNSRMISRRSVQYEEPLKEDNIEPKLSNFETRENTNPRRFTDQEDIINFISRPMLPEKAIPMQRSVSCTSLVQKEFKRYITSELKKAPFPKPSSITVIPANEAPDPYHGKNHIPASEEKNMLMQHPWYHNVDSKETQLRLLNLGNDGAFLIRPSSKPTDSIQNTICILFSGRIRNVHIRQTTDGQYALGSKKTK</sequence>
<evidence type="ECO:0000256" key="2">
    <source>
        <dbReference type="PROSITE-ProRule" id="PRU00191"/>
    </source>
</evidence>
<evidence type="ECO:0000259" key="4">
    <source>
        <dbReference type="PROSITE" id="PS50001"/>
    </source>
</evidence>
<reference evidence="5 6" key="1">
    <citation type="submission" date="2021-06" db="EMBL/GenBank/DDBJ databases">
        <title>Caerostris extrusa draft genome.</title>
        <authorList>
            <person name="Kono N."/>
            <person name="Arakawa K."/>
        </authorList>
    </citation>
    <scope>NUCLEOTIDE SEQUENCE [LARGE SCALE GENOMIC DNA]</scope>
</reference>
<evidence type="ECO:0000313" key="6">
    <source>
        <dbReference type="Proteomes" id="UP001054945"/>
    </source>
</evidence>